<keyword evidence="1" id="KW-1133">Transmembrane helix</keyword>
<gene>
    <name evidence="3" type="ORF">HB902_16070</name>
</gene>
<dbReference type="EMBL" id="JAARRW010000010">
    <property type="protein sequence ID" value="MBC1563591.1"/>
    <property type="molecule type" value="Genomic_DNA"/>
</dbReference>
<evidence type="ECO:0000313" key="4">
    <source>
        <dbReference type="Proteomes" id="UP000541955"/>
    </source>
</evidence>
<dbReference type="PANTHER" id="PTHR21666:SF270">
    <property type="entry name" value="MUREIN HYDROLASE ACTIVATOR ENVC"/>
    <property type="match status" value="1"/>
</dbReference>
<dbReference type="AlphaFoldDB" id="A0A7X1CGN2"/>
<dbReference type="InterPro" id="IPR016047">
    <property type="entry name" value="M23ase_b-sheet_dom"/>
</dbReference>
<organism evidence="3 4">
    <name type="scientific">Listeria booriae</name>
    <dbReference type="NCBI Taxonomy" id="1552123"/>
    <lineage>
        <taxon>Bacteria</taxon>
        <taxon>Bacillati</taxon>
        <taxon>Bacillota</taxon>
        <taxon>Bacilli</taxon>
        <taxon>Bacillales</taxon>
        <taxon>Listeriaceae</taxon>
        <taxon>Listeria</taxon>
    </lineage>
</organism>
<accession>A0A7X1CGN2</accession>
<feature type="transmembrane region" description="Helical" evidence="1">
    <location>
        <begin position="12"/>
        <end position="40"/>
    </location>
</feature>
<dbReference type="PANTHER" id="PTHR21666">
    <property type="entry name" value="PEPTIDASE-RELATED"/>
    <property type="match status" value="1"/>
</dbReference>
<evidence type="ECO:0000256" key="1">
    <source>
        <dbReference type="SAM" id="Phobius"/>
    </source>
</evidence>
<evidence type="ECO:0000313" key="3">
    <source>
        <dbReference type="EMBL" id="MBC1563591.1"/>
    </source>
</evidence>
<dbReference type="Gene3D" id="2.70.70.10">
    <property type="entry name" value="Glucose Permease (Domain IIA)"/>
    <property type="match status" value="1"/>
</dbReference>
<dbReference type="InterPro" id="IPR050570">
    <property type="entry name" value="Cell_wall_metabolism_enzyme"/>
</dbReference>
<keyword evidence="1" id="KW-0472">Membrane</keyword>
<name>A0A7X1CGN2_9LIST</name>
<protein>
    <submittedName>
        <fullName evidence="3">Peptidoglycan DD-metalloendopeptidase family protein</fullName>
    </submittedName>
</protein>
<comment type="caution">
    <text evidence="3">The sequence shown here is derived from an EMBL/GenBank/DDBJ whole genome shotgun (WGS) entry which is preliminary data.</text>
</comment>
<dbReference type="RefSeq" id="WP_185430477.1">
    <property type="nucleotide sequence ID" value="NZ_JAARRW010000010.1"/>
</dbReference>
<keyword evidence="1" id="KW-0812">Transmembrane</keyword>
<dbReference type="SUPFAM" id="SSF51261">
    <property type="entry name" value="Duplicated hybrid motif"/>
    <property type="match status" value="1"/>
</dbReference>
<evidence type="ECO:0000259" key="2">
    <source>
        <dbReference type="Pfam" id="PF01551"/>
    </source>
</evidence>
<dbReference type="CDD" id="cd12797">
    <property type="entry name" value="M23_peptidase"/>
    <property type="match status" value="1"/>
</dbReference>
<dbReference type="Proteomes" id="UP000541955">
    <property type="component" value="Unassembled WGS sequence"/>
</dbReference>
<feature type="domain" description="M23ase beta-sheet core" evidence="2">
    <location>
        <begin position="233"/>
        <end position="336"/>
    </location>
</feature>
<dbReference type="GO" id="GO:0004222">
    <property type="term" value="F:metalloendopeptidase activity"/>
    <property type="evidence" value="ECO:0007669"/>
    <property type="project" value="TreeGrafter"/>
</dbReference>
<sequence length="342" mass="35663">MKKQILMQCIKWFGIGAVSMTLLYGVAALIFMLMLIGALAGQENSQAASNATGSGRCSAIGAIDESAWNQSFKKAGALKDKGDVIKRIAEEQGIDPVLFAAIAFHETAWGSSNAVMTKNNPGGLMYNGGGLMVFPTLDDGLASMGRTLHNRIVKDGKNTIEKLGSVYAPVGADNDPQNSNQNWVPTTTAIVGKLGGLTKNCDSAAGGKSEASFIIPIDNPVVTSGFGSRWGTMHKGQDFGMAVGTPVKAAKSGKVVVTMHLAPSGSGYGGYGNVVQIEHGDGKWTLYAHLSEVLVTNGQDVKQGDIIAKSGNTGDSTGPHLHFEIRTEKSGGQIDPAPLLGL</sequence>
<dbReference type="Pfam" id="PF01551">
    <property type="entry name" value="Peptidase_M23"/>
    <property type="match status" value="1"/>
</dbReference>
<proteinExistence type="predicted"/>
<dbReference type="InterPro" id="IPR011055">
    <property type="entry name" value="Dup_hybrid_motif"/>
</dbReference>
<reference evidence="3 4" key="1">
    <citation type="submission" date="2020-03" db="EMBL/GenBank/DDBJ databases">
        <title>Soil Listeria distribution.</title>
        <authorList>
            <person name="Liao J."/>
            <person name="Wiedmann M."/>
        </authorList>
    </citation>
    <scope>NUCLEOTIDE SEQUENCE [LARGE SCALE GENOMIC DNA]</scope>
    <source>
        <strain evidence="3 4">FSL L7-1387</strain>
    </source>
</reference>